<dbReference type="AlphaFoldDB" id="A0A023IP25"/>
<dbReference type="EMBL" id="KC509522">
    <property type="protein sequence ID" value="AGY78408.1"/>
    <property type="molecule type" value="Genomic_DNA"/>
</dbReference>
<accession>A0A023IP25</accession>
<evidence type="ECO:0000259" key="1">
    <source>
        <dbReference type="Pfam" id="PF09204"/>
    </source>
</evidence>
<reference evidence="2" key="1">
    <citation type="journal article" date="2014" name="Genome Biol. Evol.">
        <title>Serial gene losses and foreign DNA underlie size and sequence variation in the plastid genomes of diatoms.</title>
        <authorList>
            <person name="Ruck E.C."/>
            <person name="Nakov T."/>
            <person name="Jansen R.K."/>
            <person name="Theriot E.C."/>
            <person name="Alverson A.J."/>
        </authorList>
    </citation>
    <scope>NUCLEOTIDE SEQUENCE</scope>
    <source>
        <strain evidence="2">Ccmp1855</strain>
    </source>
</reference>
<gene>
    <name evidence="2" type="primary">orf132</name>
</gene>
<dbReference type="GO" id="GO:0015643">
    <property type="term" value="F:toxic substance binding"/>
    <property type="evidence" value="ECO:0007669"/>
    <property type="project" value="InterPro"/>
</dbReference>
<dbReference type="RefSeq" id="YP_009029128.1">
    <property type="nucleotide sequence ID" value="NC_024082.1"/>
</dbReference>
<protein>
    <recommendedName>
        <fullName evidence="1">Colicin D immunity protein domain-containing protein</fullName>
    </recommendedName>
</protein>
<keyword evidence="2" id="KW-0150">Chloroplast</keyword>
<keyword evidence="2" id="KW-0934">Plastid</keyword>
<dbReference type="InterPro" id="IPR036471">
    <property type="entry name" value="Colicin_D_sf"/>
</dbReference>
<sequence length="132" mass="15849">MMNNFEERRRELGLECAILIADFHYLINLNSYIKLIENFLGHKIDIEEFDETFCEMRDLDCARECKWEEMLYIIDNLELKQFQGLSSVISKLFTDLDVFEPNSLLREDYEIDEEELRIFVAEALSKLRNYCD</sequence>
<evidence type="ECO:0000313" key="2">
    <source>
        <dbReference type="EMBL" id="AGY78408.1"/>
    </source>
</evidence>
<dbReference type="GO" id="GO:0030153">
    <property type="term" value="P:bacteriocin immunity"/>
    <property type="evidence" value="ECO:0007669"/>
    <property type="project" value="InterPro"/>
</dbReference>
<feature type="domain" description="Colicin D immunity protein" evidence="1">
    <location>
        <begin position="31"/>
        <end position="127"/>
    </location>
</feature>
<dbReference type="Gene3D" id="1.20.120.650">
    <property type="entry name" value="Colicin D"/>
    <property type="match status" value="1"/>
</dbReference>
<proteinExistence type="predicted"/>
<name>A0A023IP25_9STRA</name>
<dbReference type="InterPro" id="IPR015287">
    <property type="entry name" value="Colicin_D_immunity_dom"/>
</dbReference>
<geneLocation type="chloroplast" evidence="2"/>
<dbReference type="SUPFAM" id="SSF101125">
    <property type="entry name" value="Colicin D immunity protein"/>
    <property type="match status" value="1"/>
</dbReference>
<organism evidence="2">
    <name type="scientific">Cylindrotheca closterium</name>
    <dbReference type="NCBI Taxonomy" id="2856"/>
    <lineage>
        <taxon>Eukaryota</taxon>
        <taxon>Sar</taxon>
        <taxon>Stramenopiles</taxon>
        <taxon>Ochrophyta</taxon>
        <taxon>Bacillariophyta</taxon>
        <taxon>Bacillariophyceae</taxon>
        <taxon>Bacillariophycidae</taxon>
        <taxon>Bacillariales</taxon>
        <taxon>Bacillariaceae</taxon>
        <taxon>Cylindrotheca</taxon>
    </lineage>
</organism>
<dbReference type="Pfam" id="PF09204">
    <property type="entry name" value="Colicin_immun"/>
    <property type="match status" value="1"/>
</dbReference>
<dbReference type="GeneID" id="19740142"/>